<evidence type="ECO:0000313" key="1">
    <source>
        <dbReference type="EMBL" id="KRG47373.1"/>
    </source>
</evidence>
<accession>A0A0R0AQ68</accession>
<reference evidence="1 2" key="1">
    <citation type="submission" date="2015-10" db="EMBL/GenBank/DDBJ databases">
        <title>Genome sequencing and analysis of members of genus Stenotrophomonas.</title>
        <authorList>
            <person name="Patil P.P."/>
            <person name="Midha S."/>
            <person name="Patil P.B."/>
        </authorList>
    </citation>
    <scope>NUCLEOTIDE SEQUENCE [LARGE SCALE GENOMIC DNA]</scope>
    <source>
        <strain evidence="1 2">JCM 16536</strain>
    </source>
</reference>
<proteinExistence type="predicted"/>
<dbReference type="EMBL" id="LLXU01000035">
    <property type="protein sequence ID" value="KRG47373.1"/>
    <property type="molecule type" value="Genomic_DNA"/>
</dbReference>
<keyword evidence="2" id="KW-1185">Reference proteome</keyword>
<dbReference type="AlphaFoldDB" id="A0A0R0AQ68"/>
<name>A0A0R0AQ68_9GAMM</name>
<gene>
    <name evidence="1" type="ORF">ARC20_03330</name>
</gene>
<organism evidence="1 2">
    <name type="scientific">Stenotrophomonas panacihumi</name>
    <dbReference type="NCBI Taxonomy" id="676599"/>
    <lineage>
        <taxon>Bacteria</taxon>
        <taxon>Pseudomonadati</taxon>
        <taxon>Pseudomonadota</taxon>
        <taxon>Gammaproteobacteria</taxon>
        <taxon>Lysobacterales</taxon>
        <taxon>Lysobacteraceae</taxon>
        <taxon>Stenotrophomonas</taxon>
    </lineage>
</organism>
<sequence>MKQEAAEVQRQQDARTIEFCEERYKEMNADRQYTPDMLRFHSMTCQKMREDYRANWGRDP</sequence>
<dbReference type="Proteomes" id="UP000051802">
    <property type="component" value="Unassembled WGS sequence"/>
</dbReference>
<protein>
    <submittedName>
        <fullName evidence="1">Uncharacterized protein</fullName>
    </submittedName>
</protein>
<evidence type="ECO:0000313" key="2">
    <source>
        <dbReference type="Proteomes" id="UP000051802"/>
    </source>
</evidence>
<comment type="caution">
    <text evidence="1">The sequence shown here is derived from an EMBL/GenBank/DDBJ whole genome shotgun (WGS) entry which is preliminary data.</text>
</comment>
<dbReference type="STRING" id="676599.ARC20_03330"/>